<dbReference type="InterPro" id="IPR025404">
    <property type="entry name" value="DUF4130"/>
</dbReference>
<evidence type="ECO:0000313" key="3">
    <source>
        <dbReference type="EMBL" id="KAA0017451.1"/>
    </source>
</evidence>
<feature type="region of interest" description="Disordered" evidence="1">
    <location>
        <begin position="271"/>
        <end position="306"/>
    </location>
</feature>
<name>A0A640WDL3_9GAMM</name>
<sequence>MRNASPLPPSCAAWANDFDEWRAQARRLLHAGVPPASVTWHDGNDGHDDLFSSLELPPTLPGSTPAAIRIGRDQLTLLGNAARYRADGHDQPRWPLLYRVLWRWARGDAAAMHPADRDGRVLHQRWHAVKREAHHMHAFLRFHRRDEARGERYVAWFEPAHDVLDLAAEHFADRMGGSRWIIATPHGGVGWDGSALDYRAPCPAAWTEEARTAAERANADEEHDLWRTYFVSTFNPARLNHRVMTQHMPQRFWRHLSEGDLIPELEARARHGGQRLAQESSVGRRKGKALPDARTTLSQPSPDDEG</sequence>
<protein>
    <submittedName>
        <fullName evidence="3">DUF4130 domain-containing protein</fullName>
    </submittedName>
</protein>
<proteinExistence type="predicted"/>
<feature type="compositionally biased region" description="Polar residues" evidence="1">
    <location>
        <begin position="295"/>
        <end position="306"/>
    </location>
</feature>
<dbReference type="RefSeq" id="WP_149435818.1">
    <property type="nucleotide sequence ID" value="NZ_VTPX01000007.1"/>
</dbReference>
<evidence type="ECO:0000313" key="4">
    <source>
        <dbReference type="Proteomes" id="UP000466024"/>
    </source>
</evidence>
<reference evidence="3 4" key="1">
    <citation type="submission" date="2019-08" db="EMBL/GenBank/DDBJ databases">
        <title>Bioinformatics analysis of the strain L3 and L5.</title>
        <authorList>
            <person name="Li X."/>
        </authorList>
    </citation>
    <scope>NUCLEOTIDE SEQUENCE [LARGE SCALE GENOMIC DNA]</scope>
    <source>
        <strain evidence="3 4">L3</strain>
    </source>
</reference>
<dbReference type="EMBL" id="VTPX01000007">
    <property type="protein sequence ID" value="KAA0017451.1"/>
    <property type="molecule type" value="Genomic_DNA"/>
</dbReference>
<dbReference type="InterPro" id="IPR023875">
    <property type="entry name" value="DNA_repair_put"/>
</dbReference>
<dbReference type="Proteomes" id="UP000466024">
    <property type="component" value="Unassembled WGS sequence"/>
</dbReference>
<organism evidence="3 4">
    <name type="scientific">Salinicola corii</name>
    <dbReference type="NCBI Taxonomy" id="2606937"/>
    <lineage>
        <taxon>Bacteria</taxon>
        <taxon>Pseudomonadati</taxon>
        <taxon>Pseudomonadota</taxon>
        <taxon>Gammaproteobacteria</taxon>
        <taxon>Oceanospirillales</taxon>
        <taxon>Halomonadaceae</taxon>
        <taxon>Salinicola</taxon>
    </lineage>
</organism>
<dbReference type="NCBIfam" id="TIGR03915">
    <property type="entry name" value="SAM_7_link_chp"/>
    <property type="match status" value="1"/>
</dbReference>
<evidence type="ECO:0000256" key="1">
    <source>
        <dbReference type="SAM" id="MobiDB-lite"/>
    </source>
</evidence>
<evidence type="ECO:0000259" key="2">
    <source>
        <dbReference type="Pfam" id="PF13566"/>
    </source>
</evidence>
<keyword evidence="4" id="KW-1185">Reference proteome</keyword>
<dbReference type="AlphaFoldDB" id="A0A640WDL3"/>
<accession>A0A640WDL3</accession>
<comment type="caution">
    <text evidence="3">The sequence shown here is derived from an EMBL/GenBank/DDBJ whole genome shotgun (WGS) entry which is preliminary data.</text>
</comment>
<dbReference type="Pfam" id="PF13566">
    <property type="entry name" value="DUF4130"/>
    <property type="match status" value="1"/>
</dbReference>
<gene>
    <name evidence="3" type="ORF">F0A16_12910</name>
</gene>
<feature type="domain" description="DUF4130" evidence="2">
    <location>
        <begin position="93"/>
        <end position="258"/>
    </location>
</feature>